<proteinExistence type="predicted"/>
<dbReference type="PROSITE" id="PS51007">
    <property type="entry name" value="CYTC"/>
    <property type="match status" value="2"/>
</dbReference>
<dbReference type="RefSeq" id="WP_183940836.1">
    <property type="nucleotide sequence ID" value="NZ_JACHBI010000022.1"/>
</dbReference>
<comment type="caution">
    <text evidence="8">The sequence shown here is derived from an EMBL/GenBank/DDBJ whole genome shotgun (WGS) entry which is preliminary data.</text>
</comment>
<feature type="chain" id="PRO_5031314800" evidence="6">
    <location>
        <begin position="21"/>
        <end position="237"/>
    </location>
</feature>
<evidence type="ECO:0000256" key="5">
    <source>
        <dbReference type="PIRSR" id="PIRSR000005-2"/>
    </source>
</evidence>
<dbReference type="EMBL" id="JACHBI010000022">
    <property type="protein sequence ID" value="MBB5577597.1"/>
    <property type="molecule type" value="Genomic_DNA"/>
</dbReference>
<dbReference type="PANTHER" id="PTHR33751">
    <property type="entry name" value="CBB3-TYPE CYTOCHROME C OXIDASE SUBUNIT FIXP"/>
    <property type="match status" value="1"/>
</dbReference>
<keyword evidence="2 5" id="KW-0479">Metal-binding</keyword>
<dbReference type="Pfam" id="PF00034">
    <property type="entry name" value="Cytochrom_C"/>
    <property type="match status" value="2"/>
</dbReference>
<feature type="binding site" description="covalent" evidence="4">
    <location>
        <position position="142"/>
    </location>
    <ligand>
        <name>heme c</name>
        <dbReference type="ChEBI" id="CHEBI:61717"/>
        <label>2</label>
    </ligand>
</feature>
<feature type="binding site" description="axial binding residue" evidence="5">
    <location>
        <position position="81"/>
    </location>
    <ligand>
        <name>heme c</name>
        <dbReference type="ChEBI" id="CHEBI:61717"/>
        <label>1</label>
    </ligand>
    <ligandPart>
        <name>Fe</name>
        <dbReference type="ChEBI" id="CHEBI:18248"/>
    </ligandPart>
</feature>
<evidence type="ECO:0000256" key="4">
    <source>
        <dbReference type="PIRSR" id="PIRSR000005-1"/>
    </source>
</evidence>
<keyword evidence="6" id="KW-0732">Signal</keyword>
<keyword evidence="9" id="KW-1185">Reference proteome</keyword>
<comment type="PTM">
    <text evidence="4">Binds 2 heme c groups covalently per subunit.</text>
</comment>
<dbReference type="InterPro" id="IPR009056">
    <property type="entry name" value="Cyt_c-like_dom"/>
</dbReference>
<dbReference type="Gene3D" id="1.10.760.10">
    <property type="entry name" value="Cytochrome c-like domain"/>
    <property type="match status" value="2"/>
</dbReference>
<evidence type="ECO:0000256" key="1">
    <source>
        <dbReference type="ARBA" id="ARBA00022617"/>
    </source>
</evidence>
<sequence>MRGMFLVLCLSLLGEAPALAQQMAHYPNDMADRVQACTPCHGVEGKGTNDAYFPRLAGKPAGYLLNQLEAFKAGRRKYPPMNYLLEYLTDDYLAQIAAYFADQHPSLPEKPPTDVSQTVLDRGHAIVTKGDLDRSIPACVSCHGSSLTGQAPGIPGLLGLRATYVSAQLGGWRYGTRTAKAPDCMQLVAARLTEDDVRAVAAYLANQPQPADPVPSAAGSWSLPFACGSQPDGEKKP</sequence>
<evidence type="ECO:0000256" key="3">
    <source>
        <dbReference type="ARBA" id="ARBA00023004"/>
    </source>
</evidence>
<feature type="binding site" description="covalent" evidence="4">
    <location>
        <position position="40"/>
    </location>
    <ligand>
        <name>heme c</name>
        <dbReference type="ChEBI" id="CHEBI:61717"/>
        <label>1</label>
    </ligand>
</feature>
<evidence type="ECO:0000256" key="6">
    <source>
        <dbReference type="SAM" id="SignalP"/>
    </source>
</evidence>
<dbReference type="InterPro" id="IPR024167">
    <property type="entry name" value="Cytochrome_c4-like"/>
</dbReference>
<gene>
    <name evidence="8" type="ORF">GGD50_006252</name>
</gene>
<feature type="binding site" description="covalent" evidence="4">
    <location>
        <position position="139"/>
    </location>
    <ligand>
        <name>heme c</name>
        <dbReference type="ChEBI" id="CHEBI:61717"/>
        <label>2</label>
    </ligand>
</feature>
<feature type="signal peptide" evidence="6">
    <location>
        <begin position="1"/>
        <end position="20"/>
    </location>
</feature>
<reference evidence="8 9" key="1">
    <citation type="submission" date="2020-08" db="EMBL/GenBank/DDBJ databases">
        <title>Genomic Encyclopedia of Type Strains, Phase IV (KMG-V): Genome sequencing to study the core and pangenomes of soil and plant-associated prokaryotes.</title>
        <authorList>
            <person name="Whitman W."/>
        </authorList>
    </citation>
    <scope>NUCLEOTIDE SEQUENCE [LARGE SCALE GENOMIC DNA]</scope>
    <source>
        <strain evidence="8 9">SEMIA 4064</strain>
    </source>
</reference>
<dbReference type="Proteomes" id="UP000549882">
    <property type="component" value="Unassembled WGS sequence"/>
</dbReference>
<dbReference type="GO" id="GO:0042597">
    <property type="term" value="C:periplasmic space"/>
    <property type="evidence" value="ECO:0007669"/>
    <property type="project" value="InterPro"/>
</dbReference>
<dbReference type="GO" id="GO:0009055">
    <property type="term" value="F:electron transfer activity"/>
    <property type="evidence" value="ECO:0007669"/>
    <property type="project" value="InterPro"/>
</dbReference>
<name>A0A7W8XXZ4_9HYPH</name>
<evidence type="ECO:0000259" key="7">
    <source>
        <dbReference type="PROSITE" id="PS51007"/>
    </source>
</evidence>
<dbReference type="PANTHER" id="PTHR33751:SF11">
    <property type="entry name" value="BLL4483 PROTEIN"/>
    <property type="match status" value="1"/>
</dbReference>
<dbReference type="SUPFAM" id="SSF46626">
    <property type="entry name" value="Cytochrome c"/>
    <property type="match status" value="2"/>
</dbReference>
<feature type="domain" description="Cytochrome c" evidence="7">
    <location>
        <begin position="1"/>
        <end position="104"/>
    </location>
</feature>
<dbReference type="InterPro" id="IPR050597">
    <property type="entry name" value="Cytochrome_c_Oxidase_Subunit"/>
</dbReference>
<dbReference type="AlphaFoldDB" id="A0A7W8XXZ4"/>
<dbReference type="GO" id="GO:0005506">
    <property type="term" value="F:iron ion binding"/>
    <property type="evidence" value="ECO:0007669"/>
    <property type="project" value="InterPro"/>
</dbReference>
<dbReference type="GO" id="GO:0020037">
    <property type="term" value="F:heme binding"/>
    <property type="evidence" value="ECO:0007669"/>
    <property type="project" value="InterPro"/>
</dbReference>
<evidence type="ECO:0000313" key="9">
    <source>
        <dbReference type="Proteomes" id="UP000549882"/>
    </source>
</evidence>
<accession>A0A7W8XXZ4</accession>
<feature type="binding site" description="axial binding residue" evidence="5">
    <location>
        <position position="41"/>
    </location>
    <ligand>
        <name>heme c</name>
        <dbReference type="ChEBI" id="CHEBI:61717"/>
        <label>1</label>
    </ligand>
    <ligandPart>
        <name>Fe</name>
        <dbReference type="ChEBI" id="CHEBI:18248"/>
    </ligandPart>
</feature>
<feature type="binding site" description="covalent" evidence="4">
    <location>
        <position position="37"/>
    </location>
    <ligand>
        <name>heme c</name>
        <dbReference type="ChEBI" id="CHEBI:61717"/>
        <label>1</label>
    </ligand>
</feature>
<evidence type="ECO:0000313" key="8">
    <source>
        <dbReference type="EMBL" id="MBB5577597.1"/>
    </source>
</evidence>
<dbReference type="PIRSF" id="PIRSF000005">
    <property type="entry name" value="Cytochrome_c4"/>
    <property type="match status" value="1"/>
</dbReference>
<feature type="binding site" description="axial binding residue" evidence="5">
    <location>
        <position position="185"/>
    </location>
    <ligand>
        <name>heme c</name>
        <dbReference type="ChEBI" id="CHEBI:61717"/>
        <label>2</label>
    </ligand>
    <ligandPart>
        <name>Fe</name>
        <dbReference type="ChEBI" id="CHEBI:18248"/>
    </ligandPart>
</feature>
<feature type="domain" description="Cytochrome c" evidence="7">
    <location>
        <begin position="118"/>
        <end position="208"/>
    </location>
</feature>
<keyword evidence="3 5" id="KW-0408">Iron</keyword>
<dbReference type="InterPro" id="IPR036909">
    <property type="entry name" value="Cyt_c-like_dom_sf"/>
</dbReference>
<keyword evidence="1 4" id="KW-0349">Heme</keyword>
<feature type="binding site" description="axial binding residue" evidence="5">
    <location>
        <position position="143"/>
    </location>
    <ligand>
        <name>heme c</name>
        <dbReference type="ChEBI" id="CHEBI:61717"/>
        <label>2</label>
    </ligand>
    <ligandPart>
        <name>Fe</name>
        <dbReference type="ChEBI" id="CHEBI:18248"/>
    </ligandPart>
</feature>
<organism evidence="8 9">
    <name type="scientific">Rhizobium paranaense</name>
    <dbReference type="NCBI Taxonomy" id="1650438"/>
    <lineage>
        <taxon>Bacteria</taxon>
        <taxon>Pseudomonadati</taxon>
        <taxon>Pseudomonadota</taxon>
        <taxon>Alphaproteobacteria</taxon>
        <taxon>Hyphomicrobiales</taxon>
        <taxon>Rhizobiaceae</taxon>
        <taxon>Rhizobium/Agrobacterium group</taxon>
        <taxon>Rhizobium</taxon>
    </lineage>
</organism>
<evidence type="ECO:0000256" key="2">
    <source>
        <dbReference type="ARBA" id="ARBA00022723"/>
    </source>
</evidence>
<protein>
    <submittedName>
        <fullName evidence="8">Cytochrome c553</fullName>
    </submittedName>
</protein>